<accession>A0ACD3RRT8</accession>
<reference evidence="1" key="1">
    <citation type="submission" date="2018-11" db="EMBL/GenBank/DDBJ databases">
        <title>The sequence and de novo assembly of Larimichthys crocea genome using PacBio and Hi-C technologies.</title>
        <authorList>
            <person name="Xu P."/>
            <person name="Chen B."/>
            <person name="Zhou Z."/>
            <person name="Ke Q."/>
            <person name="Wu Y."/>
            <person name="Bai H."/>
            <person name="Pu F."/>
        </authorList>
    </citation>
    <scope>NUCLEOTIDE SEQUENCE</scope>
    <source>
        <tissue evidence="1">Muscle</tissue>
    </source>
</reference>
<keyword evidence="2" id="KW-1185">Reference proteome</keyword>
<dbReference type="Proteomes" id="UP000793456">
    <property type="component" value="Chromosome II"/>
</dbReference>
<proteinExistence type="predicted"/>
<evidence type="ECO:0000313" key="2">
    <source>
        <dbReference type="Proteomes" id="UP000793456"/>
    </source>
</evidence>
<name>A0ACD3RRT8_LARCR</name>
<comment type="caution">
    <text evidence="1">The sequence shown here is derived from an EMBL/GenBank/DDBJ whole genome shotgun (WGS) entry which is preliminary data.</text>
</comment>
<gene>
    <name evidence="1" type="ORF">E3U43_012449</name>
</gene>
<organism evidence="1 2">
    <name type="scientific">Larimichthys crocea</name>
    <name type="common">Large yellow croaker</name>
    <name type="synonym">Pseudosciaena crocea</name>
    <dbReference type="NCBI Taxonomy" id="215358"/>
    <lineage>
        <taxon>Eukaryota</taxon>
        <taxon>Metazoa</taxon>
        <taxon>Chordata</taxon>
        <taxon>Craniata</taxon>
        <taxon>Vertebrata</taxon>
        <taxon>Euteleostomi</taxon>
        <taxon>Actinopterygii</taxon>
        <taxon>Neopterygii</taxon>
        <taxon>Teleostei</taxon>
        <taxon>Neoteleostei</taxon>
        <taxon>Acanthomorphata</taxon>
        <taxon>Eupercaria</taxon>
        <taxon>Sciaenidae</taxon>
        <taxon>Larimichthys</taxon>
    </lineage>
</organism>
<sequence>MALYNQHVCPVHNWLYNASCEEPLPLQRSPVLCCTLDNIPLIRSVSPPLQVCVYLRTSTSASCMLTLGEPTQWHIVSL</sequence>
<dbReference type="EMBL" id="CM011675">
    <property type="protein sequence ID" value="TMS22184.1"/>
    <property type="molecule type" value="Genomic_DNA"/>
</dbReference>
<protein>
    <submittedName>
        <fullName evidence="1">Uncharacterized protein</fullName>
    </submittedName>
</protein>
<evidence type="ECO:0000313" key="1">
    <source>
        <dbReference type="EMBL" id="TMS22184.1"/>
    </source>
</evidence>